<name>A0A9Y2IP66_9PSEU</name>
<evidence type="ECO:0000313" key="2">
    <source>
        <dbReference type="EMBL" id="WIX83960.1"/>
    </source>
</evidence>
<evidence type="ECO:0000313" key="3">
    <source>
        <dbReference type="Proteomes" id="UP001236014"/>
    </source>
</evidence>
<sequence>MAAHRRAAASVLHGDRAPAPFPARVRRAPAETGITRKASEYRNLKNGRFSFVDHTYFPPDWTPEAVSAAGTAAWSSPDVLRDPATGAWSGSFADLEIAGYHNPATGEVLTYFPVQH</sequence>
<reference evidence="2 3" key="1">
    <citation type="submission" date="2023-06" db="EMBL/GenBank/DDBJ databases">
        <authorList>
            <person name="Oyuntsetseg B."/>
            <person name="Kim S.B."/>
        </authorList>
    </citation>
    <scope>NUCLEOTIDE SEQUENCE [LARGE SCALE GENOMIC DNA]</scope>
    <source>
        <strain evidence="2 3">2-15</strain>
    </source>
</reference>
<dbReference type="Proteomes" id="UP001236014">
    <property type="component" value="Chromosome"/>
</dbReference>
<feature type="region of interest" description="Disordered" evidence="1">
    <location>
        <begin position="1"/>
        <end position="21"/>
    </location>
</feature>
<dbReference type="EMBL" id="CP127294">
    <property type="protein sequence ID" value="WIX83960.1"/>
    <property type="molecule type" value="Genomic_DNA"/>
</dbReference>
<organism evidence="2 3">
    <name type="scientific">Amycolatopsis carbonis</name>
    <dbReference type="NCBI Taxonomy" id="715471"/>
    <lineage>
        <taxon>Bacteria</taxon>
        <taxon>Bacillati</taxon>
        <taxon>Actinomycetota</taxon>
        <taxon>Actinomycetes</taxon>
        <taxon>Pseudonocardiales</taxon>
        <taxon>Pseudonocardiaceae</taxon>
        <taxon>Amycolatopsis</taxon>
    </lineage>
</organism>
<evidence type="ECO:0000256" key="1">
    <source>
        <dbReference type="SAM" id="MobiDB-lite"/>
    </source>
</evidence>
<dbReference type="KEGG" id="acab:QRX50_18705"/>
<accession>A0A9Y2IP66</accession>
<dbReference type="AlphaFoldDB" id="A0A9Y2IP66"/>
<gene>
    <name evidence="2" type="ORF">QRX50_18705</name>
</gene>
<proteinExistence type="predicted"/>
<keyword evidence="3" id="KW-1185">Reference proteome</keyword>
<protein>
    <submittedName>
        <fullName evidence="2">EndoU domain-containing protein</fullName>
    </submittedName>
</protein>